<reference evidence="8 9" key="1">
    <citation type="journal article" date="2013" name="Int. J. Syst. Evol. Microbiol.">
        <title>Marinoscillum luteum sp. nov., isolated from marine sediment.</title>
        <authorList>
            <person name="Cha I.T."/>
            <person name="Park S.J."/>
            <person name="Kim S.J."/>
            <person name="Kim J.G."/>
            <person name="Jung M.Y."/>
            <person name="Shin K.S."/>
            <person name="Kwon K.K."/>
            <person name="Yang S.H."/>
            <person name="Seo Y.S."/>
            <person name="Rhee S.K."/>
        </authorList>
    </citation>
    <scope>NUCLEOTIDE SEQUENCE [LARGE SCALE GENOMIC DNA]</scope>
    <source>
        <strain evidence="8 9">KCTC 23939</strain>
    </source>
</reference>
<feature type="transmembrane region" description="Helical" evidence="6">
    <location>
        <begin position="156"/>
        <end position="172"/>
    </location>
</feature>
<dbReference type="Proteomes" id="UP001610063">
    <property type="component" value="Unassembled WGS sequence"/>
</dbReference>
<name>A0ABW7NBI2_9BACT</name>
<keyword evidence="9" id="KW-1185">Reference proteome</keyword>
<keyword evidence="4 6" id="KW-1133">Transmembrane helix</keyword>
<gene>
    <name evidence="8" type="ORF">ACHKAR_14675</name>
</gene>
<dbReference type="InterPro" id="IPR000620">
    <property type="entry name" value="EamA_dom"/>
</dbReference>
<evidence type="ECO:0000256" key="4">
    <source>
        <dbReference type="ARBA" id="ARBA00022989"/>
    </source>
</evidence>
<dbReference type="PANTHER" id="PTHR32322">
    <property type="entry name" value="INNER MEMBRANE TRANSPORTER"/>
    <property type="match status" value="1"/>
</dbReference>
<keyword evidence="2" id="KW-1003">Cell membrane</keyword>
<feature type="transmembrane region" description="Helical" evidence="6">
    <location>
        <begin position="272"/>
        <end position="289"/>
    </location>
</feature>
<feature type="transmembrane region" description="Helical" evidence="6">
    <location>
        <begin position="184"/>
        <end position="201"/>
    </location>
</feature>
<feature type="transmembrane region" description="Helical" evidence="6">
    <location>
        <begin position="99"/>
        <end position="117"/>
    </location>
</feature>
<comment type="subcellular location">
    <subcellularLocation>
        <location evidence="1">Cell membrane</location>
        <topology evidence="1">Multi-pass membrane protein</topology>
    </subcellularLocation>
</comment>
<sequence>MKIPDFKQHIAMLLVGLLYGTNYSIVKIITPEYILPFGLIVIRVAIATACFWLIGLSVNEKINWRADWVRIVLCAFFGVGINMLFFFKGVSLTTAINGSIIMTLTPVMVFVTSLILLKEKVTLLKVLGLAVGFLGAFLIIYSPGTGISLGNWRGDVLILLNAMSYGVYLVLVKPLMARYTPITVAKWIFFFGFLLVLPVGWNEFTQIEWQALTAKVYFSMAFVIIGVTVIVYVLNIWALKKVNPSTVGVYIYVQPVFATLIASTFFGEILSIRHLIAALLVFAGVWLVVKRG</sequence>
<dbReference type="EMBL" id="JBIPKE010000018">
    <property type="protein sequence ID" value="MFH6984697.1"/>
    <property type="molecule type" value="Genomic_DNA"/>
</dbReference>
<feature type="transmembrane region" description="Helical" evidence="6">
    <location>
        <begin position="216"/>
        <end position="237"/>
    </location>
</feature>
<feature type="transmembrane region" description="Helical" evidence="6">
    <location>
        <begin position="124"/>
        <end position="144"/>
    </location>
</feature>
<dbReference type="SUPFAM" id="SSF103481">
    <property type="entry name" value="Multidrug resistance efflux transporter EmrE"/>
    <property type="match status" value="2"/>
</dbReference>
<evidence type="ECO:0000259" key="7">
    <source>
        <dbReference type="Pfam" id="PF00892"/>
    </source>
</evidence>
<evidence type="ECO:0000256" key="5">
    <source>
        <dbReference type="ARBA" id="ARBA00023136"/>
    </source>
</evidence>
<feature type="transmembrane region" description="Helical" evidence="6">
    <location>
        <begin position="35"/>
        <end position="56"/>
    </location>
</feature>
<dbReference type="InterPro" id="IPR037185">
    <property type="entry name" value="EmrE-like"/>
</dbReference>
<feature type="domain" description="EamA" evidence="7">
    <location>
        <begin position="9"/>
        <end position="140"/>
    </location>
</feature>
<evidence type="ECO:0000256" key="2">
    <source>
        <dbReference type="ARBA" id="ARBA00022475"/>
    </source>
</evidence>
<evidence type="ECO:0000256" key="6">
    <source>
        <dbReference type="SAM" id="Phobius"/>
    </source>
</evidence>
<proteinExistence type="predicted"/>
<organism evidence="8 9">
    <name type="scientific">Marinoscillum luteum</name>
    <dbReference type="NCBI Taxonomy" id="861051"/>
    <lineage>
        <taxon>Bacteria</taxon>
        <taxon>Pseudomonadati</taxon>
        <taxon>Bacteroidota</taxon>
        <taxon>Cytophagia</taxon>
        <taxon>Cytophagales</taxon>
        <taxon>Reichenbachiellaceae</taxon>
        <taxon>Marinoscillum</taxon>
    </lineage>
</organism>
<accession>A0ABW7NBI2</accession>
<protein>
    <submittedName>
        <fullName evidence="8">DMT family transporter</fullName>
    </submittedName>
</protein>
<comment type="caution">
    <text evidence="8">The sequence shown here is derived from an EMBL/GenBank/DDBJ whole genome shotgun (WGS) entry which is preliminary data.</text>
</comment>
<evidence type="ECO:0000256" key="1">
    <source>
        <dbReference type="ARBA" id="ARBA00004651"/>
    </source>
</evidence>
<feature type="transmembrane region" description="Helical" evidence="6">
    <location>
        <begin position="249"/>
        <end position="266"/>
    </location>
</feature>
<evidence type="ECO:0000256" key="3">
    <source>
        <dbReference type="ARBA" id="ARBA00022692"/>
    </source>
</evidence>
<feature type="domain" description="EamA" evidence="7">
    <location>
        <begin position="153"/>
        <end position="289"/>
    </location>
</feature>
<evidence type="ECO:0000313" key="9">
    <source>
        <dbReference type="Proteomes" id="UP001610063"/>
    </source>
</evidence>
<evidence type="ECO:0000313" key="8">
    <source>
        <dbReference type="EMBL" id="MFH6984697.1"/>
    </source>
</evidence>
<keyword evidence="5 6" id="KW-0472">Membrane</keyword>
<dbReference type="PANTHER" id="PTHR32322:SF18">
    <property type="entry name" value="S-ADENOSYLMETHIONINE_S-ADENOSYLHOMOCYSTEINE TRANSPORTER"/>
    <property type="match status" value="1"/>
</dbReference>
<feature type="transmembrane region" description="Helical" evidence="6">
    <location>
        <begin position="12"/>
        <end position="29"/>
    </location>
</feature>
<keyword evidence="3 6" id="KW-0812">Transmembrane</keyword>
<dbReference type="Pfam" id="PF00892">
    <property type="entry name" value="EamA"/>
    <property type="match status" value="2"/>
</dbReference>
<dbReference type="RefSeq" id="WP_395418110.1">
    <property type="nucleotide sequence ID" value="NZ_JBIPKE010000018.1"/>
</dbReference>
<feature type="transmembrane region" description="Helical" evidence="6">
    <location>
        <begin position="68"/>
        <end position="87"/>
    </location>
</feature>
<dbReference type="InterPro" id="IPR050638">
    <property type="entry name" value="AA-Vitamin_Transporters"/>
</dbReference>